<feature type="transmembrane region" description="Helical" evidence="1">
    <location>
        <begin position="57"/>
        <end position="76"/>
    </location>
</feature>
<feature type="transmembrane region" description="Helical" evidence="1">
    <location>
        <begin position="32"/>
        <end position="51"/>
    </location>
</feature>
<dbReference type="AlphaFoldDB" id="A0A8J7LK13"/>
<evidence type="ECO:0000313" key="2">
    <source>
        <dbReference type="EMBL" id="MBI1492980.1"/>
    </source>
</evidence>
<organism evidence="2 3">
    <name type="scientific">Halocynthiibacter styelae</name>
    <dbReference type="NCBI Taxonomy" id="2761955"/>
    <lineage>
        <taxon>Bacteria</taxon>
        <taxon>Pseudomonadati</taxon>
        <taxon>Pseudomonadota</taxon>
        <taxon>Alphaproteobacteria</taxon>
        <taxon>Rhodobacterales</taxon>
        <taxon>Paracoccaceae</taxon>
        <taxon>Halocynthiibacter</taxon>
    </lineage>
</organism>
<gene>
    <name evidence="2" type="ORF">H1D41_04960</name>
</gene>
<evidence type="ECO:0000256" key="1">
    <source>
        <dbReference type="SAM" id="Phobius"/>
    </source>
</evidence>
<name>A0A8J7LK13_9RHOB</name>
<feature type="transmembrane region" description="Helical" evidence="1">
    <location>
        <begin position="171"/>
        <end position="190"/>
    </location>
</feature>
<comment type="caution">
    <text evidence="2">The sequence shown here is derived from an EMBL/GenBank/DDBJ whole genome shotgun (WGS) entry which is preliminary data.</text>
</comment>
<dbReference type="RefSeq" id="WP_228847862.1">
    <property type="nucleotide sequence ID" value="NZ_JADCKQ010000003.1"/>
</dbReference>
<sequence>MELRENYLKYLFHMETFYNSYHTQKENAAWKLVVFSGTITVLTFSVFRLMLELKAPAPLMLCVLILPPVFLFRQIIRQAKTQAVLRRAAALMVISCRMCVHDLVTGKPIADTDLVANEEVAASHRRRGVLADEIFDGVPEHLFEAAASYGEQNGFDRHNAPVLSELKTRTIVLMSAFAYFPFFYVIWLAWLSPLWVRLEAGF</sequence>
<evidence type="ECO:0000313" key="3">
    <source>
        <dbReference type="Proteomes" id="UP000640583"/>
    </source>
</evidence>
<keyword evidence="1" id="KW-1133">Transmembrane helix</keyword>
<dbReference type="EMBL" id="JADCKQ010000003">
    <property type="protein sequence ID" value="MBI1492980.1"/>
    <property type="molecule type" value="Genomic_DNA"/>
</dbReference>
<proteinExistence type="predicted"/>
<reference evidence="2" key="1">
    <citation type="submission" date="2020-10" db="EMBL/GenBank/DDBJ databases">
        <title>Paenihalocynthiibacter styelae gen. nov., sp. nov., isolated from stalked sea squirt Styela clava.</title>
        <authorList>
            <person name="Kim Y.-O."/>
            <person name="Yoon J.-H."/>
        </authorList>
    </citation>
    <scope>NUCLEOTIDE SEQUENCE</scope>
    <source>
        <strain evidence="2">MYP1-1</strain>
    </source>
</reference>
<keyword evidence="1" id="KW-0472">Membrane</keyword>
<accession>A0A8J7LK13</accession>
<keyword evidence="1" id="KW-0812">Transmembrane</keyword>
<dbReference type="Proteomes" id="UP000640583">
    <property type="component" value="Unassembled WGS sequence"/>
</dbReference>
<keyword evidence="3" id="KW-1185">Reference proteome</keyword>
<protein>
    <submittedName>
        <fullName evidence="2">Uncharacterized protein</fullName>
    </submittedName>
</protein>